<reference evidence="2 3" key="1">
    <citation type="journal article" date="2019" name="Commun. Biol.">
        <title>The bagworm genome reveals a unique fibroin gene that provides high tensile strength.</title>
        <authorList>
            <person name="Kono N."/>
            <person name="Nakamura H."/>
            <person name="Ohtoshi R."/>
            <person name="Tomita M."/>
            <person name="Numata K."/>
            <person name="Arakawa K."/>
        </authorList>
    </citation>
    <scope>NUCLEOTIDE SEQUENCE [LARGE SCALE GENOMIC DNA]</scope>
</reference>
<keyword evidence="3" id="KW-1185">Reference proteome</keyword>
<feature type="region of interest" description="Disordered" evidence="1">
    <location>
        <begin position="18"/>
        <end position="44"/>
    </location>
</feature>
<proteinExistence type="predicted"/>
<sequence>MDQRGRQKSMTVHLKLDRGRGCPAMKPDMTSAKTTLPTFASRTRTSGITARKLMHQCVGALRGTGGRDVTSPGPDVPLSLIRSHQSKVGRRDARLRDLRRSARVRRHLAISLSL</sequence>
<comment type="caution">
    <text evidence="2">The sequence shown here is derived from an EMBL/GenBank/DDBJ whole genome shotgun (WGS) entry which is preliminary data.</text>
</comment>
<evidence type="ECO:0000256" key="1">
    <source>
        <dbReference type="SAM" id="MobiDB-lite"/>
    </source>
</evidence>
<dbReference type="Proteomes" id="UP000299102">
    <property type="component" value="Unassembled WGS sequence"/>
</dbReference>
<organism evidence="2 3">
    <name type="scientific">Eumeta variegata</name>
    <name type="common">Bagworm moth</name>
    <name type="synonym">Eumeta japonica</name>
    <dbReference type="NCBI Taxonomy" id="151549"/>
    <lineage>
        <taxon>Eukaryota</taxon>
        <taxon>Metazoa</taxon>
        <taxon>Ecdysozoa</taxon>
        <taxon>Arthropoda</taxon>
        <taxon>Hexapoda</taxon>
        <taxon>Insecta</taxon>
        <taxon>Pterygota</taxon>
        <taxon>Neoptera</taxon>
        <taxon>Endopterygota</taxon>
        <taxon>Lepidoptera</taxon>
        <taxon>Glossata</taxon>
        <taxon>Ditrysia</taxon>
        <taxon>Tineoidea</taxon>
        <taxon>Psychidae</taxon>
        <taxon>Oiketicinae</taxon>
        <taxon>Eumeta</taxon>
    </lineage>
</organism>
<evidence type="ECO:0000313" key="2">
    <source>
        <dbReference type="EMBL" id="GBP30347.1"/>
    </source>
</evidence>
<gene>
    <name evidence="2" type="ORF">EVAR_18146_1</name>
</gene>
<dbReference type="EMBL" id="BGZK01000232">
    <property type="protein sequence ID" value="GBP30347.1"/>
    <property type="molecule type" value="Genomic_DNA"/>
</dbReference>
<feature type="compositionally biased region" description="Polar residues" evidence="1">
    <location>
        <begin position="31"/>
        <end position="44"/>
    </location>
</feature>
<name>A0A4C1UWE9_EUMVA</name>
<accession>A0A4C1UWE9</accession>
<protein>
    <submittedName>
        <fullName evidence="2">Uncharacterized protein</fullName>
    </submittedName>
</protein>
<dbReference type="AlphaFoldDB" id="A0A4C1UWE9"/>
<evidence type="ECO:0000313" key="3">
    <source>
        <dbReference type="Proteomes" id="UP000299102"/>
    </source>
</evidence>